<feature type="transmembrane region" description="Helical" evidence="1">
    <location>
        <begin position="244"/>
        <end position="263"/>
    </location>
</feature>
<dbReference type="RefSeq" id="WP_207679701.1">
    <property type="nucleotide sequence ID" value="NZ_CP061800.1"/>
</dbReference>
<protein>
    <submittedName>
        <fullName evidence="2">Uncharacterized protein</fullName>
    </submittedName>
</protein>
<evidence type="ECO:0000256" key="1">
    <source>
        <dbReference type="SAM" id="Phobius"/>
    </source>
</evidence>
<feature type="transmembrane region" description="Helical" evidence="1">
    <location>
        <begin position="210"/>
        <end position="232"/>
    </location>
</feature>
<feature type="transmembrane region" description="Helical" evidence="1">
    <location>
        <begin position="177"/>
        <end position="198"/>
    </location>
</feature>
<evidence type="ECO:0000313" key="2">
    <source>
        <dbReference type="EMBL" id="QTA92273.1"/>
    </source>
</evidence>
<gene>
    <name evidence="2" type="ORF">dnm_083490</name>
</gene>
<name>A0A975BVA5_9BACT</name>
<sequence length="555" mass="64282">MNNNDIESKLKKITEDELIILAQMLGIKINFPFFPKKPDLIKAILGKNKKEVEKCLNLIFILRAADTHWLTKTFEFELGIRKETSAEKASEIFSKENIKVIKRIAKEVEYEKIPKKIFPKNLSEIIIGGCLITFILSFYSDFAYLAAIVSVSALGFVLFTAAYTSPSAIKKQITIEHWQLISIAIAVSIVLLLFDTLFSNYPKFEQKDFISNWAGNVATVIGFLFGSILYFCDRQKLENWWRKHSGKIMWSIIFTVVLSYLYVDNGIIAGRLSSNEDDTSMGNVTIKLRGASRFQDWLCYDEPSPEEIRKICNIIKMEDGLNNNCDADWLKSDELYNKLKEKYAKRLPAYIEKESDPGKKNRLMLELIYPDKIPMKEKSGWFYENFVKPNKLCVTETKSTEKEDNEPNFSFRAFFLKEKYVTFQTSYEGKNYSEVKSVKFGGKDIKIEIRKKPLQGEWMFDGGDVLWKIVQGDKDITITQLKGDKVNGYHFHEKKFDLKEDNIFSYQPGLIDQGYIYDRVTIRGNEKGDMLYVDFYSNEKKDNDLSFTCERQGSP</sequence>
<keyword evidence="1" id="KW-0812">Transmembrane</keyword>
<feature type="transmembrane region" description="Helical" evidence="1">
    <location>
        <begin position="122"/>
        <end position="139"/>
    </location>
</feature>
<accession>A0A975BVA5</accession>
<reference evidence="2" key="1">
    <citation type="journal article" date="2021" name="Microb. Physiol.">
        <title>Proteogenomic Insights into the Physiology of Marine, Sulfate-Reducing, Filamentous Desulfonema limicola and Desulfonema magnum.</title>
        <authorList>
            <person name="Schnaars V."/>
            <person name="Wohlbrand L."/>
            <person name="Scheve S."/>
            <person name="Hinrichs C."/>
            <person name="Reinhardt R."/>
            <person name="Rabus R."/>
        </authorList>
    </citation>
    <scope>NUCLEOTIDE SEQUENCE</scope>
    <source>
        <strain evidence="2">4be13</strain>
    </source>
</reference>
<feature type="transmembrane region" description="Helical" evidence="1">
    <location>
        <begin position="145"/>
        <end position="165"/>
    </location>
</feature>
<dbReference type="EMBL" id="CP061800">
    <property type="protein sequence ID" value="QTA92273.1"/>
    <property type="molecule type" value="Genomic_DNA"/>
</dbReference>
<keyword evidence="1" id="KW-1133">Transmembrane helix</keyword>
<dbReference type="Proteomes" id="UP000663722">
    <property type="component" value="Chromosome"/>
</dbReference>
<dbReference type="KEGG" id="dmm:dnm_083490"/>
<keyword evidence="1" id="KW-0472">Membrane</keyword>
<proteinExistence type="predicted"/>
<evidence type="ECO:0000313" key="3">
    <source>
        <dbReference type="Proteomes" id="UP000663722"/>
    </source>
</evidence>
<organism evidence="2 3">
    <name type="scientific">Desulfonema magnum</name>
    <dbReference type="NCBI Taxonomy" id="45655"/>
    <lineage>
        <taxon>Bacteria</taxon>
        <taxon>Pseudomonadati</taxon>
        <taxon>Thermodesulfobacteriota</taxon>
        <taxon>Desulfobacteria</taxon>
        <taxon>Desulfobacterales</taxon>
        <taxon>Desulfococcaceae</taxon>
        <taxon>Desulfonema</taxon>
    </lineage>
</organism>
<dbReference type="AlphaFoldDB" id="A0A975BVA5"/>
<keyword evidence="3" id="KW-1185">Reference proteome</keyword>